<dbReference type="PANTHER" id="PTHR30163">
    <property type="entry name" value="MEMBRANE-BOUND LYTIC MUREIN TRANSGLYCOSYLASE B"/>
    <property type="match status" value="1"/>
</dbReference>
<dbReference type="CDD" id="cd13399">
    <property type="entry name" value="Slt35-like"/>
    <property type="match status" value="1"/>
</dbReference>
<sequence length="411" mass="44949">MDTKGTKLALTVGIPLVLVLLGGVAGAESNEASGATAPEGQSGSAASELDNELRQEQDAALKTEVGNITEVASQLRDARDSVGAAAERTRELEEQTRHLTEQADFQRLEAAKAQDRLKERARVAYKGEDVAGVFAVVQKVFDEPRPVLDAIAEGPLARVLTQDRRSIETHKDAERALKETLRQAEETRAEQEEPREEERSRAGELKRREGKLKASTSKLGTDKEQRIEERIEQLEVAEEAGEIQLPPASGNGNGGVGMGADRELDIAREQIVAQPVEEIPYKRYLQIYKAAAKRYGFAEDWYVLAAVGKVESNHGENMGPSTAGAMGPMQFLPSTWQQFGVDGNQDGVANILDPEDAIPAAASYLEYGGAPEDFYAALYTYNRAGWYVREVLGIAEGYRRLAKDDEVDPYV</sequence>
<dbReference type="SUPFAM" id="SSF53955">
    <property type="entry name" value="Lysozyme-like"/>
    <property type="match status" value="1"/>
</dbReference>
<dbReference type="GO" id="GO:0008933">
    <property type="term" value="F:peptidoglycan lytic transglycosylase activity"/>
    <property type="evidence" value="ECO:0007669"/>
    <property type="project" value="TreeGrafter"/>
</dbReference>
<gene>
    <name evidence="3" type="ORF">AVDCRST_MAG37-1585</name>
</gene>
<dbReference type="GO" id="GO:0009253">
    <property type="term" value="P:peptidoglycan catabolic process"/>
    <property type="evidence" value="ECO:0007669"/>
    <property type="project" value="TreeGrafter"/>
</dbReference>
<evidence type="ECO:0000259" key="2">
    <source>
        <dbReference type="Pfam" id="PF13406"/>
    </source>
</evidence>
<feature type="region of interest" description="Disordered" evidence="1">
    <location>
        <begin position="30"/>
        <end position="54"/>
    </location>
</feature>
<accession>A0A6J4QKM1</accession>
<protein>
    <submittedName>
        <fullName evidence="3">GH23</fullName>
    </submittedName>
</protein>
<dbReference type="Gene3D" id="1.10.530.10">
    <property type="match status" value="1"/>
</dbReference>
<evidence type="ECO:0000256" key="1">
    <source>
        <dbReference type="SAM" id="MobiDB-lite"/>
    </source>
</evidence>
<dbReference type="Pfam" id="PF13406">
    <property type="entry name" value="SLT_2"/>
    <property type="match status" value="1"/>
</dbReference>
<dbReference type="PANTHER" id="PTHR30163:SF8">
    <property type="entry name" value="LYTIC MUREIN TRANSGLYCOSYLASE"/>
    <property type="match status" value="1"/>
</dbReference>
<feature type="domain" description="Transglycosylase SLT" evidence="2">
    <location>
        <begin position="317"/>
        <end position="367"/>
    </location>
</feature>
<dbReference type="InterPro" id="IPR043426">
    <property type="entry name" value="MltB-like"/>
</dbReference>
<dbReference type="EMBL" id="CADCVD010000069">
    <property type="protein sequence ID" value="CAA9443387.1"/>
    <property type="molecule type" value="Genomic_DNA"/>
</dbReference>
<name>A0A6J4QKM1_9ACTN</name>
<dbReference type="AlphaFoldDB" id="A0A6J4QKM1"/>
<reference evidence="3" key="1">
    <citation type="submission" date="2020-02" db="EMBL/GenBank/DDBJ databases">
        <authorList>
            <person name="Meier V. D."/>
        </authorList>
    </citation>
    <scope>NUCLEOTIDE SEQUENCE</scope>
    <source>
        <strain evidence="3">AVDCRST_MAG37</strain>
    </source>
</reference>
<proteinExistence type="predicted"/>
<evidence type="ECO:0000313" key="3">
    <source>
        <dbReference type="EMBL" id="CAA9443387.1"/>
    </source>
</evidence>
<feature type="region of interest" description="Disordered" evidence="1">
    <location>
        <begin position="183"/>
        <end position="224"/>
    </location>
</feature>
<dbReference type="InterPro" id="IPR031304">
    <property type="entry name" value="SLT_2"/>
</dbReference>
<organism evidence="3">
    <name type="scientific">uncultured Rubrobacteraceae bacterium</name>
    <dbReference type="NCBI Taxonomy" id="349277"/>
    <lineage>
        <taxon>Bacteria</taxon>
        <taxon>Bacillati</taxon>
        <taxon>Actinomycetota</taxon>
        <taxon>Rubrobacteria</taxon>
        <taxon>Rubrobacterales</taxon>
        <taxon>Rubrobacteraceae</taxon>
        <taxon>environmental samples</taxon>
    </lineage>
</organism>
<dbReference type="InterPro" id="IPR023346">
    <property type="entry name" value="Lysozyme-like_dom_sf"/>
</dbReference>
<feature type="compositionally biased region" description="Basic and acidic residues" evidence="1">
    <location>
        <begin position="183"/>
        <end position="207"/>
    </location>
</feature>